<dbReference type="GO" id="GO:0005634">
    <property type="term" value="C:nucleus"/>
    <property type="evidence" value="ECO:0007669"/>
    <property type="project" value="TreeGrafter"/>
</dbReference>
<keyword evidence="5" id="KW-0805">Transcription regulation</keyword>
<organism evidence="11 12">
    <name type="scientific">Anisodus acutangulus</name>
    <dbReference type="NCBI Taxonomy" id="402998"/>
    <lineage>
        <taxon>Eukaryota</taxon>
        <taxon>Viridiplantae</taxon>
        <taxon>Streptophyta</taxon>
        <taxon>Embryophyta</taxon>
        <taxon>Tracheophyta</taxon>
        <taxon>Spermatophyta</taxon>
        <taxon>Magnoliopsida</taxon>
        <taxon>eudicotyledons</taxon>
        <taxon>Gunneridae</taxon>
        <taxon>Pentapetalae</taxon>
        <taxon>asterids</taxon>
        <taxon>lamiids</taxon>
        <taxon>Solanales</taxon>
        <taxon>Solanaceae</taxon>
        <taxon>Solanoideae</taxon>
        <taxon>Hyoscyameae</taxon>
        <taxon>Anisodus</taxon>
    </lineage>
</organism>
<dbReference type="GO" id="GO:0008270">
    <property type="term" value="F:zinc ion binding"/>
    <property type="evidence" value="ECO:0007669"/>
    <property type="project" value="UniProtKB-KW"/>
</dbReference>
<keyword evidence="2" id="KW-0677">Repeat</keyword>
<dbReference type="Pfam" id="PF12874">
    <property type="entry name" value="zf-met"/>
    <property type="match status" value="1"/>
</dbReference>
<dbReference type="PANTHER" id="PTHR10593:SF214">
    <property type="entry name" value="PROTEIN INDETERMINATE-DOMAIN 5, CHLOROPLASTIC"/>
    <property type="match status" value="1"/>
</dbReference>
<feature type="region of interest" description="Disordered" evidence="9">
    <location>
        <begin position="20"/>
        <end position="65"/>
    </location>
</feature>
<evidence type="ECO:0000259" key="10">
    <source>
        <dbReference type="PROSITE" id="PS50157"/>
    </source>
</evidence>
<dbReference type="OrthoDB" id="6354171at2759"/>
<dbReference type="GO" id="GO:0003700">
    <property type="term" value="F:DNA-binding transcription factor activity"/>
    <property type="evidence" value="ECO:0007669"/>
    <property type="project" value="TreeGrafter"/>
</dbReference>
<dbReference type="PROSITE" id="PS50157">
    <property type="entry name" value="ZINC_FINGER_C2H2_2"/>
    <property type="match status" value="1"/>
</dbReference>
<dbReference type="SUPFAM" id="SSF57667">
    <property type="entry name" value="beta-beta-alpha zinc fingers"/>
    <property type="match status" value="1"/>
</dbReference>
<evidence type="ECO:0000256" key="2">
    <source>
        <dbReference type="ARBA" id="ARBA00022737"/>
    </source>
</evidence>
<dbReference type="FunFam" id="3.30.160.60:FF:000131">
    <property type="entry name" value="protein indeterminate-domain 5, chloroplastic-like"/>
    <property type="match status" value="1"/>
</dbReference>
<feature type="domain" description="C2H2-type" evidence="10">
    <location>
        <begin position="81"/>
        <end position="103"/>
    </location>
</feature>
<dbReference type="FunFam" id="3.30.160.60:FF:000554">
    <property type="entry name" value="protein indeterminate-domain 12-like"/>
    <property type="match status" value="1"/>
</dbReference>
<sequence length="584" mass="63997">MAAGPSSAVFLAMREEEQMKQHELLLHQQQQQQQQHGLPPSSTVQSQQAPTKKRRNQPGTPNPDAEIIALSPKTLMATNRFVCEVCNKGFQREQNLQLHRRGHNLPWKLKQKSTKEVKRKVYLCPEPTCVHHEPSRALGDLTGIKKHYSRKHGEKKYKCEKCSKKYAVQSDWKAHTKTCGTREYRCDCGTLFSRRDSFITHRAFCDALAQESARNPPSLSSIGSHLYGSSNNMSLGGLPKINSPILDHQDILHFGGGNNNNNNMKNITSGGAHHHHHNQFDHNNNNLIGSSAFRPSTSFFQLPVDQTSHQDYAGNNKPSIHGLMQLPDLHNNANATSSPSMFNLNFFQNNNSVDNDNSNISGGPGGLLLPSPHQFSSNNSGEGSNNSSNIFAAGTLLSDHHHHHMSSSIPSLYGSSSLHQNNNSSTPPMSATALLQKAAQMGSTTSRNNSSTSASLLKAFGSAAGGSSSSAMKSDIHPPPAANFGGVYGHDDSMSGGNHLHDLVVNAYGAQEQDHHQNDYVGVIGGYNNKVNNYEQPPQKKQMINNFSMEMGSEQANRLTRDFLGVGEIVRSGRRRESTKSTGM</sequence>
<evidence type="ECO:0000256" key="8">
    <source>
        <dbReference type="PROSITE-ProRule" id="PRU00042"/>
    </source>
</evidence>
<dbReference type="AlphaFoldDB" id="A0A9Q1N6C7"/>
<dbReference type="Pfam" id="PF22992">
    <property type="entry name" value="C2CH-4th_BIRD-IDD"/>
    <property type="match status" value="1"/>
</dbReference>
<keyword evidence="7" id="KW-0804">Transcription</keyword>
<evidence type="ECO:0000313" key="12">
    <source>
        <dbReference type="Proteomes" id="UP001152561"/>
    </source>
</evidence>
<dbReference type="InterPro" id="IPR055187">
    <property type="entry name" value="C2CH-3rd_BIRD-IDD"/>
</dbReference>
<feature type="compositionally biased region" description="Low complexity" evidence="9">
    <location>
        <begin position="406"/>
        <end position="417"/>
    </location>
</feature>
<feature type="compositionally biased region" description="Low complexity" evidence="9">
    <location>
        <begin position="26"/>
        <end position="36"/>
    </location>
</feature>
<feature type="region of interest" description="Disordered" evidence="9">
    <location>
        <begin position="401"/>
        <end position="429"/>
    </location>
</feature>
<protein>
    <recommendedName>
        <fullName evidence="10">C2H2-type domain-containing protein</fullName>
    </recommendedName>
</protein>
<keyword evidence="1" id="KW-0479">Metal-binding</keyword>
<dbReference type="InterPro" id="IPR055186">
    <property type="entry name" value="C2H2-2nd_BIRD-IDD"/>
</dbReference>
<evidence type="ECO:0000256" key="9">
    <source>
        <dbReference type="SAM" id="MobiDB-lite"/>
    </source>
</evidence>
<dbReference type="InterPro" id="IPR055185">
    <property type="entry name" value="C2CH-4th_BIRD-IDD"/>
</dbReference>
<dbReference type="InterPro" id="IPR036236">
    <property type="entry name" value="Znf_C2H2_sf"/>
</dbReference>
<feature type="compositionally biased region" description="Polar residues" evidence="9">
    <location>
        <begin position="40"/>
        <end position="50"/>
    </location>
</feature>
<evidence type="ECO:0000256" key="1">
    <source>
        <dbReference type="ARBA" id="ARBA00022723"/>
    </source>
</evidence>
<dbReference type="EMBL" id="JAJAGQ010000001">
    <property type="protein sequence ID" value="KAJ8574261.1"/>
    <property type="molecule type" value="Genomic_DNA"/>
</dbReference>
<accession>A0A9Q1N6C7</accession>
<dbReference type="Proteomes" id="UP001152561">
    <property type="component" value="Unassembled WGS sequence"/>
</dbReference>
<keyword evidence="6" id="KW-0238">DNA-binding</keyword>
<dbReference type="GO" id="GO:0003677">
    <property type="term" value="F:DNA binding"/>
    <property type="evidence" value="ECO:0007669"/>
    <property type="project" value="UniProtKB-KW"/>
</dbReference>
<reference evidence="12" key="1">
    <citation type="journal article" date="2023" name="Proc. Natl. Acad. Sci. U.S.A.">
        <title>Genomic and structural basis for evolution of tropane alkaloid biosynthesis.</title>
        <authorList>
            <person name="Wanga Y.-J."/>
            <person name="Taina T."/>
            <person name="Yua J.-Y."/>
            <person name="Lia J."/>
            <person name="Xua B."/>
            <person name="Chenc J."/>
            <person name="D'Auriad J.C."/>
            <person name="Huanga J.-P."/>
            <person name="Huanga S.-X."/>
        </authorList>
    </citation>
    <scope>NUCLEOTIDE SEQUENCE [LARGE SCALE GENOMIC DNA]</scope>
    <source>
        <strain evidence="12">cv. KIB-2019</strain>
    </source>
</reference>
<keyword evidence="4" id="KW-0862">Zinc</keyword>
<evidence type="ECO:0000313" key="11">
    <source>
        <dbReference type="EMBL" id="KAJ8574261.1"/>
    </source>
</evidence>
<keyword evidence="3 8" id="KW-0863">Zinc-finger</keyword>
<gene>
    <name evidence="11" type="ORF">K7X08_026066</name>
</gene>
<comment type="caution">
    <text evidence="11">The sequence shown here is derived from an EMBL/GenBank/DDBJ whole genome shotgun (WGS) entry which is preliminary data.</text>
</comment>
<evidence type="ECO:0000256" key="4">
    <source>
        <dbReference type="ARBA" id="ARBA00022833"/>
    </source>
</evidence>
<dbReference type="PROSITE" id="PS00028">
    <property type="entry name" value="ZINC_FINGER_C2H2_1"/>
    <property type="match status" value="1"/>
</dbReference>
<name>A0A9Q1N6C7_9SOLA</name>
<dbReference type="PANTHER" id="PTHR10593">
    <property type="entry name" value="SERINE/THREONINE-PROTEIN KINASE RIO"/>
    <property type="match status" value="1"/>
</dbReference>
<evidence type="ECO:0000256" key="5">
    <source>
        <dbReference type="ARBA" id="ARBA00023015"/>
    </source>
</evidence>
<dbReference type="SMART" id="SM00355">
    <property type="entry name" value="ZnF_C2H2"/>
    <property type="match status" value="3"/>
</dbReference>
<feature type="region of interest" description="Disordered" evidence="9">
    <location>
        <begin position="355"/>
        <end position="387"/>
    </location>
</feature>
<dbReference type="Pfam" id="PF22996">
    <property type="entry name" value="C2H2-2nd_BIRD-IDD"/>
    <property type="match status" value="1"/>
</dbReference>
<evidence type="ECO:0000256" key="6">
    <source>
        <dbReference type="ARBA" id="ARBA00023125"/>
    </source>
</evidence>
<proteinExistence type="predicted"/>
<evidence type="ECO:0000256" key="3">
    <source>
        <dbReference type="ARBA" id="ARBA00022771"/>
    </source>
</evidence>
<dbReference type="InterPro" id="IPR031140">
    <property type="entry name" value="IDD1-16"/>
</dbReference>
<feature type="compositionally biased region" description="Polar residues" evidence="9">
    <location>
        <begin position="418"/>
        <end position="429"/>
    </location>
</feature>
<dbReference type="Pfam" id="PF22995">
    <property type="entry name" value="C2CH-3rd_BIRD-IDD"/>
    <property type="match status" value="1"/>
</dbReference>
<dbReference type="Gene3D" id="3.30.160.60">
    <property type="entry name" value="Classic Zinc Finger"/>
    <property type="match status" value="2"/>
</dbReference>
<dbReference type="InterPro" id="IPR013087">
    <property type="entry name" value="Znf_C2H2_type"/>
</dbReference>
<keyword evidence="12" id="KW-1185">Reference proteome</keyword>
<evidence type="ECO:0000256" key="7">
    <source>
        <dbReference type="ARBA" id="ARBA00023163"/>
    </source>
</evidence>